<evidence type="ECO:0000313" key="2">
    <source>
        <dbReference type="EMBL" id="SCU74189.1"/>
    </source>
</evidence>
<protein>
    <recommendedName>
        <fullName evidence="1">Beta-ketoacyl synthase-like N-terminal domain-containing protein</fullName>
    </recommendedName>
</protein>
<dbReference type="GO" id="GO:0016746">
    <property type="term" value="F:acyltransferase activity"/>
    <property type="evidence" value="ECO:0007669"/>
    <property type="project" value="InterPro"/>
</dbReference>
<sequence length="270" mass="28114">MPQHVYIESIGLLGPGLTGWQQATEVLAGRVPYAHAPTELPPPAGLPPAERRRTGPTVRLALGVGQQAVAASDCEAAQLPTIFASSSSDGFNFHAICEALAEPEPLMSPTRFHNSVHNATAGYWSIAAGAMRTSNVLCAMDGSGSAGLLECVLRAAADAEPCLLIAYDTGYPEPLHSHRPIPDPFGVALLVTPRQTARSLARIGVALKQAPATVMPDAALEALRTSAPAARMLPLLAAIARGETTTVVLDYLDTLQLEAEVESLGGQADG</sequence>
<evidence type="ECO:0000259" key="1">
    <source>
        <dbReference type="Pfam" id="PF13723"/>
    </source>
</evidence>
<organism evidence="2">
    <name type="scientific">Cupriavidus necator</name>
    <name type="common">Alcaligenes eutrophus</name>
    <name type="synonym">Ralstonia eutropha</name>
    <dbReference type="NCBI Taxonomy" id="106590"/>
    <lineage>
        <taxon>Bacteria</taxon>
        <taxon>Pseudomonadati</taxon>
        <taxon>Pseudomonadota</taxon>
        <taxon>Betaproteobacteria</taxon>
        <taxon>Burkholderiales</taxon>
        <taxon>Burkholderiaceae</taxon>
        <taxon>Cupriavidus</taxon>
    </lineage>
</organism>
<proteinExistence type="predicted"/>
<dbReference type="EMBL" id="FMSH01000073">
    <property type="protein sequence ID" value="SCU74189.1"/>
    <property type="molecule type" value="Genomic_DNA"/>
</dbReference>
<feature type="domain" description="Beta-ketoacyl synthase-like N-terminal" evidence="1">
    <location>
        <begin position="34"/>
        <end position="208"/>
    </location>
</feature>
<gene>
    <name evidence="2" type="ORF">CNECB9_1640008</name>
</gene>
<dbReference type="InterPro" id="IPR016039">
    <property type="entry name" value="Thiolase-like"/>
</dbReference>
<dbReference type="InterPro" id="IPR014030">
    <property type="entry name" value="Ketoacyl_synth_N"/>
</dbReference>
<accession>A0A1K0IMZ5</accession>
<dbReference type="RefSeq" id="WP_340521333.1">
    <property type="nucleotide sequence ID" value="NZ_FMSH01000073.1"/>
</dbReference>
<name>A0A1K0IMZ5_CUPNE</name>
<reference evidence="2" key="1">
    <citation type="submission" date="2016-09" db="EMBL/GenBank/DDBJ databases">
        <authorList>
            <person name="Capua I."/>
            <person name="De Benedictis P."/>
            <person name="Joannis T."/>
            <person name="Lombin L.H."/>
            <person name="Cattoli G."/>
        </authorList>
    </citation>
    <scope>NUCLEOTIDE SEQUENCE</scope>
    <source>
        <strain evidence="2">B9</strain>
    </source>
</reference>
<dbReference type="SUPFAM" id="SSF53901">
    <property type="entry name" value="Thiolase-like"/>
    <property type="match status" value="1"/>
</dbReference>
<dbReference type="Gene3D" id="3.40.47.10">
    <property type="match status" value="1"/>
</dbReference>
<dbReference type="Pfam" id="PF13723">
    <property type="entry name" value="Ketoacyl-synt_2"/>
    <property type="match status" value="1"/>
</dbReference>
<dbReference type="AlphaFoldDB" id="A0A1K0IMZ5"/>